<dbReference type="EMBL" id="QKWP01001272">
    <property type="protein sequence ID" value="RIB10269.1"/>
    <property type="molecule type" value="Genomic_DNA"/>
</dbReference>
<name>A0A397UN99_9GLOM</name>
<gene>
    <name evidence="1" type="ORF">C2G38_2106544</name>
</gene>
<dbReference type="Proteomes" id="UP000266673">
    <property type="component" value="Unassembled WGS sequence"/>
</dbReference>
<evidence type="ECO:0000313" key="1">
    <source>
        <dbReference type="EMBL" id="RIB10269.1"/>
    </source>
</evidence>
<organism evidence="1 2">
    <name type="scientific">Gigaspora rosea</name>
    <dbReference type="NCBI Taxonomy" id="44941"/>
    <lineage>
        <taxon>Eukaryota</taxon>
        <taxon>Fungi</taxon>
        <taxon>Fungi incertae sedis</taxon>
        <taxon>Mucoromycota</taxon>
        <taxon>Glomeromycotina</taxon>
        <taxon>Glomeromycetes</taxon>
        <taxon>Diversisporales</taxon>
        <taxon>Gigasporaceae</taxon>
        <taxon>Gigaspora</taxon>
    </lineage>
</organism>
<keyword evidence="2" id="KW-1185">Reference proteome</keyword>
<sequence>MTQKPEITFLCNIKHFDLLKNYTWHCNKKEKNNTFYINTTIKKENKWKLIQFH</sequence>
<dbReference type="AlphaFoldDB" id="A0A397UN99"/>
<reference evidence="1 2" key="1">
    <citation type="submission" date="2018-06" db="EMBL/GenBank/DDBJ databases">
        <title>Comparative genomics reveals the genomic features of Rhizophagus irregularis, R. cerebriforme, R. diaphanum and Gigaspora rosea, and their symbiotic lifestyle signature.</title>
        <authorList>
            <person name="Morin E."/>
            <person name="San Clemente H."/>
            <person name="Chen E.C.H."/>
            <person name="De La Providencia I."/>
            <person name="Hainaut M."/>
            <person name="Kuo A."/>
            <person name="Kohler A."/>
            <person name="Murat C."/>
            <person name="Tang N."/>
            <person name="Roy S."/>
            <person name="Loubradou J."/>
            <person name="Henrissat B."/>
            <person name="Grigoriev I.V."/>
            <person name="Corradi N."/>
            <person name="Roux C."/>
            <person name="Martin F.M."/>
        </authorList>
    </citation>
    <scope>NUCLEOTIDE SEQUENCE [LARGE SCALE GENOMIC DNA]</scope>
    <source>
        <strain evidence="1 2">DAOM 194757</strain>
    </source>
</reference>
<evidence type="ECO:0000313" key="2">
    <source>
        <dbReference type="Proteomes" id="UP000266673"/>
    </source>
</evidence>
<protein>
    <submittedName>
        <fullName evidence="1">Uncharacterized protein</fullName>
    </submittedName>
</protein>
<accession>A0A397UN99</accession>
<comment type="caution">
    <text evidence="1">The sequence shown here is derived from an EMBL/GenBank/DDBJ whole genome shotgun (WGS) entry which is preliminary data.</text>
</comment>
<proteinExistence type="predicted"/>
<dbReference type="OrthoDB" id="2419640at2759"/>